<dbReference type="EMBL" id="BSFN01000001">
    <property type="protein sequence ID" value="GLK87503.1"/>
    <property type="molecule type" value="Genomic_DNA"/>
</dbReference>
<dbReference type="AlphaFoldDB" id="A0A9W6K5U6"/>
<name>A0A9W6K5U6_9PSED</name>
<reference evidence="3" key="1">
    <citation type="journal article" date="2014" name="Int. J. Syst. Evol. Microbiol.">
        <title>Complete genome sequence of Corynebacterium casei LMG S-19264T (=DSM 44701T), isolated from a smear-ripened cheese.</title>
        <authorList>
            <consortium name="US DOE Joint Genome Institute (JGI-PGF)"/>
            <person name="Walter F."/>
            <person name="Albersmeier A."/>
            <person name="Kalinowski J."/>
            <person name="Ruckert C."/>
        </authorList>
    </citation>
    <scope>NUCLEOTIDE SEQUENCE</scope>
    <source>
        <strain evidence="3">VKM B-2935</strain>
    </source>
</reference>
<protein>
    <recommendedName>
        <fullName evidence="5">DUF1835 domain-containing protein</fullName>
    </recommendedName>
</protein>
<evidence type="ECO:0000259" key="1">
    <source>
        <dbReference type="Pfam" id="PF08874"/>
    </source>
</evidence>
<feature type="domain" description="DUF3658" evidence="2">
    <location>
        <begin position="143"/>
        <end position="243"/>
    </location>
</feature>
<dbReference type="InterPro" id="IPR022123">
    <property type="entry name" value="DUF3658"/>
</dbReference>
<accession>A0A9W6K5U6</accession>
<dbReference type="RefSeq" id="WP_271193751.1">
    <property type="nucleotide sequence ID" value="NZ_BSFN01000001.1"/>
</dbReference>
<sequence length="255" mass="28464">MWHVVCGDNAVEGVTQVVGEELSLQVLRDDLAVGPLVDVDRPPCTARAAFWQAVWPTAVQPAPDFSTLGDDVTWLQSLATHTEPVTLWHGDSCSEQLMLCRVAAALQHSHLPFFEVPCGTGDSRVAWRRAVAMHAPDELLKLYEPRLVSPARRQRLAAQWKQAVAQNAVVRRWVNDAFHGEDYRVIDSALLAACSDQWQPLARAMAEVMGRSDGFFATDFFLFWRARELAKAGRLELSADADVHTYSELDVRKQS</sequence>
<dbReference type="InterPro" id="IPR014973">
    <property type="entry name" value="DUF1835"/>
</dbReference>
<dbReference type="Proteomes" id="UP001143328">
    <property type="component" value="Unassembled WGS sequence"/>
</dbReference>
<dbReference type="Pfam" id="PF12395">
    <property type="entry name" value="DUF3658"/>
    <property type="match status" value="1"/>
</dbReference>
<proteinExistence type="predicted"/>
<keyword evidence="4" id="KW-1185">Reference proteome</keyword>
<reference evidence="3" key="2">
    <citation type="submission" date="2023-01" db="EMBL/GenBank/DDBJ databases">
        <authorList>
            <person name="Sun Q."/>
            <person name="Evtushenko L."/>
        </authorList>
    </citation>
    <scope>NUCLEOTIDE SEQUENCE</scope>
    <source>
        <strain evidence="3">VKM B-2935</strain>
    </source>
</reference>
<gene>
    <name evidence="3" type="ORF">GCM10017655_05650</name>
</gene>
<comment type="caution">
    <text evidence="3">The sequence shown here is derived from an EMBL/GenBank/DDBJ whole genome shotgun (WGS) entry which is preliminary data.</text>
</comment>
<evidence type="ECO:0000313" key="4">
    <source>
        <dbReference type="Proteomes" id="UP001143328"/>
    </source>
</evidence>
<evidence type="ECO:0000313" key="3">
    <source>
        <dbReference type="EMBL" id="GLK87503.1"/>
    </source>
</evidence>
<feature type="domain" description="DUF1835" evidence="1">
    <location>
        <begin position="3"/>
        <end position="116"/>
    </location>
</feature>
<evidence type="ECO:0008006" key="5">
    <source>
        <dbReference type="Google" id="ProtNLM"/>
    </source>
</evidence>
<evidence type="ECO:0000259" key="2">
    <source>
        <dbReference type="Pfam" id="PF12395"/>
    </source>
</evidence>
<organism evidence="3 4">
    <name type="scientific">Pseudomonas turukhanskensis</name>
    <dbReference type="NCBI Taxonomy" id="1806536"/>
    <lineage>
        <taxon>Bacteria</taxon>
        <taxon>Pseudomonadati</taxon>
        <taxon>Pseudomonadota</taxon>
        <taxon>Gammaproteobacteria</taxon>
        <taxon>Pseudomonadales</taxon>
        <taxon>Pseudomonadaceae</taxon>
        <taxon>Pseudomonas</taxon>
    </lineage>
</organism>
<dbReference type="Pfam" id="PF08874">
    <property type="entry name" value="DUF1835"/>
    <property type="match status" value="1"/>
</dbReference>